<evidence type="ECO:0000256" key="7">
    <source>
        <dbReference type="ARBA" id="ARBA00022605"/>
    </source>
</evidence>
<keyword evidence="7" id="KW-0028">Amino-acid biosynthesis</keyword>
<dbReference type="PROSITE" id="PS51731">
    <property type="entry name" value="GNAT_NAGS"/>
    <property type="match status" value="1"/>
</dbReference>
<dbReference type="GO" id="GO:0004042">
    <property type="term" value="F:L-glutamate N-acetyltransferase activity"/>
    <property type="evidence" value="ECO:0007669"/>
    <property type="project" value="TreeGrafter"/>
</dbReference>
<dbReference type="OrthoDB" id="5585968at2759"/>
<name>A0A168P7S7_ABSGL</name>
<dbReference type="Pfam" id="PF04768">
    <property type="entry name" value="NAT"/>
    <property type="match status" value="1"/>
</dbReference>
<keyword evidence="10" id="KW-0496">Mitochondrion</keyword>
<dbReference type="GO" id="GO:0005759">
    <property type="term" value="C:mitochondrial matrix"/>
    <property type="evidence" value="ECO:0007669"/>
    <property type="project" value="TreeGrafter"/>
</dbReference>
<comment type="similarity">
    <text evidence="4">Belongs to the acetyltransferase family.</text>
</comment>
<organism evidence="16">
    <name type="scientific">Absidia glauca</name>
    <name type="common">Pin mould</name>
    <dbReference type="NCBI Taxonomy" id="4829"/>
    <lineage>
        <taxon>Eukaryota</taxon>
        <taxon>Fungi</taxon>
        <taxon>Fungi incertae sedis</taxon>
        <taxon>Mucoromycota</taxon>
        <taxon>Mucoromycotina</taxon>
        <taxon>Mucoromycetes</taxon>
        <taxon>Mucorales</taxon>
        <taxon>Cunninghamellaceae</taxon>
        <taxon>Absidia</taxon>
    </lineage>
</organism>
<dbReference type="PANTHER" id="PTHR23342">
    <property type="entry name" value="N-ACETYLGLUTAMATE SYNTHASE"/>
    <property type="match status" value="1"/>
</dbReference>
<dbReference type="Gene3D" id="3.40.1160.10">
    <property type="entry name" value="Acetylglutamate kinase-like"/>
    <property type="match status" value="1"/>
</dbReference>
<evidence type="ECO:0000256" key="13">
    <source>
        <dbReference type="ARBA" id="ARBA00033251"/>
    </source>
</evidence>
<evidence type="ECO:0000256" key="8">
    <source>
        <dbReference type="ARBA" id="ARBA00022679"/>
    </source>
</evidence>
<evidence type="ECO:0000313" key="17">
    <source>
        <dbReference type="Proteomes" id="UP000078561"/>
    </source>
</evidence>
<dbReference type="AlphaFoldDB" id="A0A168P7S7"/>
<evidence type="ECO:0000256" key="4">
    <source>
        <dbReference type="ARBA" id="ARBA00008694"/>
    </source>
</evidence>
<dbReference type="FunCoup" id="A0A168P7S7">
    <property type="interactions" value="164"/>
</dbReference>
<comment type="pathway">
    <text evidence="3">Amino-acid biosynthesis; L-arginine biosynthesis; N(2)-acetyl-L-ornithine from L-glutamate: step 1/4.</text>
</comment>
<reference evidence="16" key="1">
    <citation type="submission" date="2016-04" db="EMBL/GenBank/DDBJ databases">
        <authorList>
            <person name="Evans L.H."/>
            <person name="Alamgir A."/>
            <person name="Owens N."/>
            <person name="Weber N.D."/>
            <person name="Virtaneva K."/>
            <person name="Barbian K."/>
            <person name="Babar A."/>
            <person name="Rosenke K."/>
        </authorList>
    </citation>
    <scope>NUCLEOTIDE SEQUENCE [LARGE SCALE GENOMIC DNA]</scope>
    <source>
        <strain evidence="16">CBS 101.48</strain>
    </source>
</reference>
<proteinExistence type="inferred from homology"/>
<dbReference type="Proteomes" id="UP000078561">
    <property type="component" value="Unassembled WGS sequence"/>
</dbReference>
<evidence type="ECO:0000256" key="6">
    <source>
        <dbReference type="ARBA" id="ARBA00018802"/>
    </source>
</evidence>
<sequence>MFKRLLIAQRKAATFQRIRCNCRQLSTVSENNTAKTGQPQTAEKEKNEDVRELLVNLMDTAPSKRELQQFLKRYVPQQQAPSSTDLGLGYDNDSKTMSPKDYVSDLLAPSYTNQIALTKVQGPFAKGEWQAVGKTLFKLQKLGLTSIVVADNLSWGTEKAYASLKERGLMMVRESMALVEAIEKAGGRAQLIYGGLLEYNSSEGPLDVNMDFIHSALNNQQIPIIVPTASLAQHDRYQHHSPPEKQRSIDANDVMIALAQKLVSNKKSSLDTRLTTPSKIVVINSEGGIPNHEYSGNSAHSLINVQEEYDIIVDAFKNQPSWRTTHPSALSNLKMIRTCLAELPPTTSSAVIVPTSSLPSALIANLVTDKPLYSSSLPIDNKDNISAIQRVNQMRTTVLRHGIKIQNYSTLDDVDLPRLTALLEASFQKKLDVHGYYKRLGPILAGAIIAGDYEGAVLMTDESKNVATGPHQTPIHYLDKFAIAPTSQGIGLTDILWKRMCDTYPELLWRSRKDNGVNKWYFERSNGYLRLSDSNWVLFWHGLNGCHQLDAYATIARGIPASFV</sequence>
<evidence type="ECO:0000256" key="1">
    <source>
        <dbReference type="ARBA" id="ARBA00002294"/>
    </source>
</evidence>
<dbReference type="GO" id="GO:0006592">
    <property type="term" value="P:ornithine biosynthetic process"/>
    <property type="evidence" value="ECO:0007669"/>
    <property type="project" value="TreeGrafter"/>
</dbReference>
<keyword evidence="8" id="KW-0808">Transferase</keyword>
<evidence type="ECO:0000256" key="12">
    <source>
        <dbReference type="ARBA" id="ARBA00030346"/>
    </source>
</evidence>
<dbReference type="EMBL" id="LT553604">
    <property type="protein sequence ID" value="SAM01900.1"/>
    <property type="molecule type" value="Genomic_DNA"/>
</dbReference>
<evidence type="ECO:0000256" key="10">
    <source>
        <dbReference type="ARBA" id="ARBA00023128"/>
    </source>
</evidence>
<evidence type="ECO:0000256" key="2">
    <source>
        <dbReference type="ARBA" id="ARBA00004173"/>
    </source>
</evidence>
<keyword evidence="9" id="KW-0809">Transit peptide</keyword>
<dbReference type="InParanoid" id="A0A168P7S7"/>
<evidence type="ECO:0000256" key="11">
    <source>
        <dbReference type="ARBA" id="ARBA00023315"/>
    </source>
</evidence>
<comment type="catalytic activity">
    <reaction evidence="14">
        <text>L-glutamate + acetyl-CoA = N-acetyl-L-glutamate + CoA + H(+)</text>
        <dbReference type="Rhea" id="RHEA:24292"/>
        <dbReference type="ChEBI" id="CHEBI:15378"/>
        <dbReference type="ChEBI" id="CHEBI:29985"/>
        <dbReference type="ChEBI" id="CHEBI:44337"/>
        <dbReference type="ChEBI" id="CHEBI:57287"/>
        <dbReference type="ChEBI" id="CHEBI:57288"/>
        <dbReference type="EC" id="2.3.1.1"/>
    </reaction>
</comment>
<feature type="domain" description="N-acetyltransferase" evidence="15">
    <location>
        <begin position="403"/>
        <end position="564"/>
    </location>
</feature>
<comment type="subcellular location">
    <subcellularLocation>
        <location evidence="2">Mitochondrion</location>
    </subcellularLocation>
</comment>
<comment type="function">
    <text evidence="1">N-acetylglutamate synthase involved in arginine biosynthesis.</text>
</comment>
<keyword evidence="17" id="KW-1185">Reference proteome</keyword>
<dbReference type="GO" id="GO:0006526">
    <property type="term" value="P:L-arginine biosynthetic process"/>
    <property type="evidence" value="ECO:0007669"/>
    <property type="project" value="UniProtKB-UniPathway"/>
</dbReference>
<dbReference type="InterPro" id="IPR036393">
    <property type="entry name" value="AceGlu_kinase-like_sf"/>
</dbReference>
<evidence type="ECO:0000256" key="5">
    <source>
        <dbReference type="ARBA" id="ARBA00012697"/>
    </source>
</evidence>
<dbReference type="STRING" id="4829.A0A168P7S7"/>
<evidence type="ECO:0000259" key="15">
    <source>
        <dbReference type="PROSITE" id="PS51731"/>
    </source>
</evidence>
<accession>A0A168P7S7</accession>
<evidence type="ECO:0000313" key="16">
    <source>
        <dbReference type="EMBL" id="SAM01900.1"/>
    </source>
</evidence>
<protein>
    <recommendedName>
        <fullName evidence="6">Amino-acid acetyltransferase, mitochondrial</fullName>
        <ecNumber evidence="5">2.3.1.1</ecNumber>
    </recommendedName>
    <alternativeName>
        <fullName evidence="12">Glutamate N-acetyltransferase</fullName>
    </alternativeName>
    <alternativeName>
        <fullName evidence="13">N-acetylglutamate synthase</fullName>
    </alternativeName>
</protein>
<dbReference type="PANTHER" id="PTHR23342:SF4">
    <property type="entry name" value="AMINO-ACID ACETYLTRANSFERASE, MITOCHONDRIAL"/>
    <property type="match status" value="1"/>
</dbReference>
<dbReference type="EC" id="2.3.1.1" evidence="5"/>
<dbReference type="Gene3D" id="3.40.630.30">
    <property type="match status" value="1"/>
</dbReference>
<gene>
    <name evidence="16" type="primary">ABSGL_07650.1 scaffold 8929</name>
</gene>
<evidence type="ECO:0000256" key="9">
    <source>
        <dbReference type="ARBA" id="ARBA00022946"/>
    </source>
</evidence>
<keyword evidence="11" id="KW-0012">Acyltransferase</keyword>
<evidence type="ECO:0000256" key="14">
    <source>
        <dbReference type="ARBA" id="ARBA00048372"/>
    </source>
</evidence>
<dbReference type="OMA" id="NAMVRDC"/>
<dbReference type="UniPathway" id="UPA00068"/>
<dbReference type="InterPro" id="IPR006855">
    <property type="entry name" value="Vertebrate-like_GNAT_dom"/>
</dbReference>
<evidence type="ECO:0000256" key="3">
    <source>
        <dbReference type="ARBA" id="ARBA00004925"/>
    </source>
</evidence>